<keyword evidence="2" id="KW-0804">Transcription</keyword>
<feature type="short sequence motif" description="LXXLL motif" evidence="3">
    <location>
        <begin position="252"/>
        <end position="256"/>
    </location>
</feature>
<keyword evidence="1" id="KW-0805">Transcription regulation</keyword>
<evidence type="ECO:0000256" key="1">
    <source>
        <dbReference type="ARBA" id="ARBA00023015"/>
    </source>
</evidence>
<protein>
    <submittedName>
        <fullName evidence="4">Uncharacterized protein</fullName>
    </submittedName>
</protein>
<evidence type="ECO:0000313" key="4">
    <source>
        <dbReference type="EMBL" id="KAL3505640.1"/>
    </source>
</evidence>
<dbReference type="AlphaFoldDB" id="A0ABD2YE58"/>
<evidence type="ECO:0000256" key="3">
    <source>
        <dbReference type="PROSITE-ProRule" id="PRU01191"/>
    </source>
</evidence>
<comment type="similarity">
    <text evidence="3">Belongs to the GRAS family.</text>
</comment>
<sequence length="423" mass="47907">MKLAKAQLLQLKSKKADILSYVANCFDPQSDPRSEISQKFEIALLIQAAAEKVSNHQFVYARKLLSRCDLSASKSGNPVQRIVYYFSEALKEKIDNEWGIVSSVDLESKLKKAMDVEQAQIQLQPVMMGCQQELPFRLVAQFAVCQLILDSVESAKKVHLIDFGIDNGSHWTLIMQSFATRYKCPLELLKVTAVGTCKQMLEETGKWLSGFAETINLPFSYNIVVSDLKDLQKDSFELEADEVVAVFLGMRLWTLLAWPNHLEALIGVIKKLKASAIVVKEIEASTNLPIFVERFGEAILLMSALFDCTKACMDHQILYRKMTEEIIFREMIRNIVIAEGTERIHRHERIGFWRALFARFGMVEMEFSSSSLCQATLLLKRSSRFSSCTMDMNGKCLIMGWKGTAFMSLSAWMNENKSANSLS</sequence>
<feature type="region of interest" description="Leucine repeat II (LRII)" evidence="3">
    <location>
        <begin position="203"/>
        <end position="235"/>
    </location>
</feature>
<dbReference type="Pfam" id="PF03514">
    <property type="entry name" value="GRAS"/>
    <property type="match status" value="1"/>
</dbReference>
<organism evidence="4 5">
    <name type="scientific">Cinchona calisaya</name>
    <dbReference type="NCBI Taxonomy" id="153742"/>
    <lineage>
        <taxon>Eukaryota</taxon>
        <taxon>Viridiplantae</taxon>
        <taxon>Streptophyta</taxon>
        <taxon>Embryophyta</taxon>
        <taxon>Tracheophyta</taxon>
        <taxon>Spermatophyta</taxon>
        <taxon>Magnoliopsida</taxon>
        <taxon>eudicotyledons</taxon>
        <taxon>Gunneridae</taxon>
        <taxon>Pentapetalae</taxon>
        <taxon>asterids</taxon>
        <taxon>lamiids</taxon>
        <taxon>Gentianales</taxon>
        <taxon>Rubiaceae</taxon>
        <taxon>Cinchonoideae</taxon>
        <taxon>Cinchoneae</taxon>
        <taxon>Cinchona</taxon>
    </lineage>
</organism>
<evidence type="ECO:0000256" key="2">
    <source>
        <dbReference type="ARBA" id="ARBA00023163"/>
    </source>
</evidence>
<dbReference type="EMBL" id="JBJUIK010000013">
    <property type="protein sequence ID" value="KAL3505640.1"/>
    <property type="molecule type" value="Genomic_DNA"/>
</dbReference>
<dbReference type="InterPro" id="IPR005202">
    <property type="entry name" value="TF_GRAS"/>
</dbReference>
<dbReference type="PROSITE" id="PS50985">
    <property type="entry name" value="GRAS"/>
    <property type="match status" value="1"/>
</dbReference>
<keyword evidence="5" id="KW-1185">Reference proteome</keyword>
<evidence type="ECO:0000313" key="5">
    <source>
        <dbReference type="Proteomes" id="UP001630127"/>
    </source>
</evidence>
<name>A0ABD2YE58_9GENT</name>
<comment type="caution">
    <text evidence="4">The sequence shown here is derived from an EMBL/GenBank/DDBJ whole genome shotgun (WGS) entry which is preliminary data.</text>
</comment>
<feature type="region of interest" description="SAW" evidence="3">
    <location>
        <begin position="337"/>
        <end position="413"/>
    </location>
</feature>
<proteinExistence type="inferred from homology"/>
<dbReference type="PANTHER" id="PTHR31636">
    <property type="entry name" value="OSJNBA0084A10.13 PROTEIN-RELATED"/>
    <property type="match status" value="1"/>
</dbReference>
<accession>A0ABD2YE58</accession>
<comment type="caution">
    <text evidence="3">Lacks conserved residue(s) required for the propagation of feature annotation.</text>
</comment>
<dbReference type="Proteomes" id="UP001630127">
    <property type="component" value="Unassembled WGS sequence"/>
</dbReference>
<gene>
    <name evidence="4" type="ORF">ACH5RR_031022</name>
</gene>
<reference evidence="4 5" key="1">
    <citation type="submission" date="2024-11" db="EMBL/GenBank/DDBJ databases">
        <title>A near-complete genome assembly of Cinchona calisaya.</title>
        <authorList>
            <person name="Lian D.C."/>
            <person name="Zhao X.W."/>
            <person name="Wei L."/>
        </authorList>
    </citation>
    <scope>NUCLEOTIDE SEQUENCE [LARGE SCALE GENOMIC DNA]</scope>
    <source>
        <tissue evidence="4">Nenye</tissue>
    </source>
</reference>